<dbReference type="Gene3D" id="1.10.1740.10">
    <property type="match status" value="1"/>
</dbReference>
<dbReference type="Proteomes" id="UP001596524">
    <property type="component" value="Unassembled WGS sequence"/>
</dbReference>
<protein>
    <submittedName>
        <fullName evidence="8">Sigma-70 family RNA polymerase sigma factor</fullName>
    </submittedName>
</protein>
<dbReference type="InterPro" id="IPR013324">
    <property type="entry name" value="RNA_pol_sigma_r3/r4-like"/>
</dbReference>
<dbReference type="Pfam" id="PF08281">
    <property type="entry name" value="Sigma70_r4_2"/>
    <property type="match status" value="1"/>
</dbReference>
<evidence type="ECO:0000256" key="1">
    <source>
        <dbReference type="ARBA" id="ARBA00010641"/>
    </source>
</evidence>
<feature type="domain" description="RNA polymerase sigma-70 region 2" evidence="6">
    <location>
        <begin position="17"/>
        <end position="79"/>
    </location>
</feature>
<dbReference type="InterPro" id="IPR007627">
    <property type="entry name" value="RNA_pol_sigma70_r2"/>
</dbReference>
<comment type="similarity">
    <text evidence="1">Belongs to the sigma-70 factor family. ECF subfamily.</text>
</comment>
<name>A0ABW2N384_9ACTN</name>
<feature type="domain" description="RNA polymerase sigma factor 70 region 4 type 2" evidence="7">
    <location>
        <begin position="101"/>
        <end position="152"/>
    </location>
</feature>
<evidence type="ECO:0000313" key="9">
    <source>
        <dbReference type="Proteomes" id="UP001596524"/>
    </source>
</evidence>
<dbReference type="NCBIfam" id="TIGR02937">
    <property type="entry name" value="sigma70-ECF"/>
    <property type="match status" value="1"/>
</dbReference>
<comment type="caution">
    <text evidence="8">The sequence shown here is derived from an EMBL/GenBank/DDBJ whole genome shotgun (WGS) entry which is preliminary data.</text>
</comment>
<dbReference type="SUPFAM" id="SSF88659">
    <property type="entry name" value="Sigma3 and sigma4 domains of RNA polymerase sigma factors"/>
    <property type="match status" value="1"/>
</dbReference>
<gene>
    <name evidence="8" type="ORF">ACFQO6_09665</name>
</gene>
<sequence>MRAPAWEATYCEFFVTRRRRLLGIAYAILGSWPAAEDATQTAFVKLYLHWPRIDPAAVDAYARRTVVTTSIQSAQKRAREPLTDSVADHAAREIDVDVRVDLMGALAQLSPRDRAVLALRFLEDLSVTEVAGLLGVAEGTVKSQTNRALARLRADEATASTERKTS</sequence>
<evidence type="ECO:0000259" key="6">
    <source>
        <dbReference type="Pfam" id="PF04542"/>
    </source>
</evidence>
<keyword evidence="2" id="KW-0805">Transcription regulation</keyword>
<organism evidence="8 9">
    <name type="scientific">Nocardioides astragali</name>
    <dbReference type="NCBI Taxonomy" id="1776736"/>
    <lineage>
        <taxon>Bacteria</taxon>
        <taxon>Bacillati</taxon>
        <taxon>Actinomycetota</taxon>
        <taxon>Actinomycetes</taxon>
        <taxon>Propionibacteriales</taxon>
        <taxon>Nocardioidaceae</taxon>
        <taxon>Nocardioides</taxon>
    </lineage>
</organism>
<dbReference type="InterPro" id="IPR014284">
    <property type="entry name" value="RNA_pol_sigma-70_dom"/>
</dbReference>
<dbReference type="PANTHER" id="PTHR43133:SF50">
    <property type="entry name" value="ECF RNA POLYMERASE SIGMA FACTOR SIGM"/>
    <property type="match status" value="1"/>
</dbReference>
<evidence type="ECO:0000313" key="8">
    <source>
        <dbReference type="EMBL" id="MFC7360536.1"/>
    </source>
</evidence>
<evidence type="ECO:0000256" key="4">
    <source>
        <dbReference type="ARBA" id="ARBA00023125"/>
    </source>
</evidence>
<reference evidence="9" key="1">
    <citation type="journal article" date="2019" name="Int. J. Syst. Evol. Microbiol.">
        <title>The Global Catalogue of Microorganisms (GCM) 10K type strain sequencing project: providing services to taxonomists for standard genome sequencing and annotation.</title>
        <authorList>
            <consortium name="The Broad Institute Genomics Platform"/>
            <consortium name="The Broad Institute Genome Sequencing Center for Infectious Disease"/>
            <person name="Wu L."/>
            <person name="Ma J."/>
        </authorList>
    </citation>
    <scope>NUCLEOTIDE SEQUENCE [LARGE SCALE GENOMIC DNA]</scope>
    <source>
        <strain evidence="9">FCH27</strain>
    </source>
</reference>
<keyword evidence="4" id="KW-0238">DNA-binding</keyword>
<dbReference type="Pfam" id="PF04542">
    <property type="entry name" value="Sigma70_r2"/>
    <property type="match status" value="1"/>
</dbReference>
<dbReference type="InterPro" id="IPR039425">
    <property type="entry name" value="RNA_pol_sigma-70-like"/>
</dbReference>
<dbReference type="InterPro" id="IPR013249">
    <property type="entry name" value="RNA_pol_sigma70_r4_t2"/>
</dbReference>
<dbReference type="EMBL" id="JBHTCH010000012">
    <property type="protein sequence ID" value="MFC7360536.1"/>
    <property type="molecule type" value="Genomic_DNA"/>
</dbReference>
<keyword evidence="9" id="KW-1185">Reference proteome</keyword>
<dbReference type="SUPFAM" id="SSF88946">
    <property type="entry name" value="Sigma2 domain of RNA polymerase sigma factors"/>
    <property type="match status" value="1"/>
</dbReference>
<evidence type="ECO:0000256" key="5">
    <source>
        <dbReference type="ARBA" id="ARBA00023163"/>
    </source>
</evidence>
<dbReference type="RefSeq" id="WP_255891797.1">
    <property type="nucleotide sequence ID" value="NZ_JAFMZM010000005.1"/>
</dbReference>
<proteinExistence type="inferred from homology"/>
<dbReference type="CDD" id="cd06171">
    <property type="entry name" value="Sigma70_r4"/>
    <property type="match status" value="1"/>
</dbReference>
<dbReference type="InterPro" id="IPR013325">
    <property type="entry name" value="RNA_pol_sigma_r2"/>
</dbReference>
<keyword evidence="3" id="KW-0731">Sigma factor</keyword>
<accession>A0ABW2N384</accession>
<dbReference type="PANTHER" id="PTHR43133">
    <property type="entry name" value="RNA POLYMERASE ECF-TYPE SIGMA FACTO"/>
    <property type="match status" value="1"/>
</dbReference>
<evidence type="ECO:0000259" key="7">
    <source>
        <dbReference type="Pfam" id="PF08281"/>
    </source>
</evidence>
<dbReference type="InterPro" id="IPR036388">
    <property type="entry name" value="WH-like_DNA-bd_sf"/>
</dbReference>
<evidence type="ECO:0000256" key="2">
    <source>
        <dbReference type="ARBA" id="ARBA00023015"/>
    </source>
</evidence>
<evidence type="ECO:0000256" key="3">
    <source>
        <dbReference type="ARBA" id="ARBA00023082"/>
    </source>
</evidence>
<keyword evidence="5" id="KW-0804">Transcription</keyword>
<dbReference type="Gene3D" id="1.10.10.10">
    <property type="entry name" value="Winged helix-like DNA-binding domain superfamily/Winged helix DNA-binding domain"/>
    <property type="match status" value="1"/>
</dbReference>